<name>A0ABW9I302_9ACTN</name>
<dbReference type="EMBL" id="JBJVNI010000022">
    <property type="protein sequence ID" value="MFM9613864.1"/>
    <property type="molecule type" value="Genomic_DNA"/>
</dbReference>
<dbReference type="InterPro" id="IPR014988">
    <property type="entry name" value="Uncharacterised_YqcI/YcgG"/>
</dbReference>
<keyword evidence="3" id="KW-1185">Reference proteome</keyword>
<dbReference type="InterPro" id="IPR005153">
    <property type="entry name" value="MbtH-like_dom"/>
</dbReference>
<dbReference type="SMART" id="SM00923">
    <property type="entry name" value="MbtH"/>
    <property type="match status" value="1"/>
</dbReference>
<evidence type="ECO:0000313" key="2">
    <source>
        <dbReference type="EMBL" id="MFM9613864.1"/>
    </source>
</evidence>
<reference evidence="2 3" key="1">
    <citation type="submission" date="2024-12" db="EMBL/GenBank/DDBJ databases">
        <title>Forecasting of Potato common scab and diversities of Pathogenic streptomyces spp. in china.</title>
        <authorList>
            <person name="Handique U."/>
            <person name="Wu J."/>
        </authorList>
    </citation>
    <scope>NUCLEOTIDE SEQUENCE [LARGE SCALE GENOMIC DNA]</scope>
    <source>
        <strain evidence="2 3">ZRIMU1530</strain>
    </source>
</reference>
<accession>A0ABW9I302</accession>
<dbReference type="PANTHER" id="PTHR40045:SF1">
    <property type="entry name" value="YQCI_YCGG FAMILY PROTEIN"/>
    <property type="match status" value="1"/>
</dbReference>
<protein>
    <submittedName>
        <fullName evidence="2">YqcI/YcgG family protein</fullName>
    </submittedName>
</protein>
<gene>
    <name evidence="2" type="ORF">ACKI18_34910</name>
</gene>
<dbReference type="Pfam" id="PF08892">
    <property type="entry name" value="YqcI_YcgG"/>
    <property type="match status" value="1"/>
</dbReference>
<dbReference type="Gene3D" id="3.90.820.10">
    <property type="entry name" value="Structural Genomics, Unknown Function 30-nov-00 1gh9 Mol_id"/>
    <property type="match status" value="1"/>
</dbReference>
<sequence length="314" mass="35344">MPENSGHTKRNPRRTSPAAVTIGETPEWGAASAERFFDSVLSGTDLFPCTFAVAAARKGTLRLGYVDGTDRPDDWSSLPDLLRRYLDEYRSLDRETSLVVLFRPEDEPASMDVYRERFWSVLRYLVAKDTQPWPAELPADPDDLMWEFAFGGTPIFVVCNTPVHSRRRSRHADQFMITFQPRWVFEGLEADTPRGAAARRTIRARLRRYDAVDPSPYLGSYGDEDNREWRQYFLDDDNTPSAPDERCPFHAGRAVTRAAPAPAPGSWSVVVNEAGRYSVWETGRDLPAGWRATGTTGTRDGCLDHIARAGQDPA</sequence>
<dbReference type="SUPFAM" id="SSF160582">
    <property type="entry name" value="MbtH-like"/>
    <property type="match status" value="1"/>
</dbReference>
<comment type="caution">
    <text evidence="2">The sequence shown here is derived from an EMBL/GenBank/DDBJ whole genome shotgun (WGS) entry which is preliminary data.</text>
</comment>
<evidence type="ECO:0000259" key="1">
    <source>
        <dbReference type="SMART" id="SM00923"/>
    </source>
</evidence>
<feature type="domain" description="MbtH-like" evidence="1">
    <location>
        <begin position="259"/>
        <end position="308"/>
    </location>
</feature>
<dbReference type="RefSeq" id="WP_409123372.1">
    <property type="nucleotide sequence ID" value="NZ_JBJVNI010000022.1"/>
</dbReference>
<proteinExistence type="predicted"/>
<dbReference type="InterPro" id="IPR038020">
    <property type="entry name" value="MbtH-like_sf"/>
</dbReference>
<dbReference type="Proteomes" id="UP001631957">
    <property type="component" value="Unassembled WGS sequence"/>
</dbReference>
<evidence type="ECO:0000313" key="3">
    <source>
        <dbReference type="Proteomes" id="UP001631957"/>
    </source>
</evidence>
<dbReference type="PANTHER" id="PTHR40045">
    <property type="entry name" value="YCGG FAMILY PROTEIN"/>
    <property type="match status" value="1"/>
</dbReference>
<organism evidence="2 3">
    <name type="scientific">Streptomyces niveiscabiei</name>
    <dbReference type="NCBI Taxonomy" id="164115"/>
    <lineage>
        <taxon>Bacteria</taxon>
        <taxon>Bacillati</taxon>
        <taxon>Actinomycetota</taxon>
        <taxon>Actinomycetes</taxon>
        <taxon>Kitasatosporales</taxon>
        <taxon>Streptomycetaceae</taxon>
        <taxon>Streptomyces</taxon>
    </lineage>
</organism>
<dbReference type="Pfam" id="PF03621">
    <property type="entry name" value="MbtH"/>
    <property type="match status" value="1"/>
</dbReference>